<organism evidence="1 2">
    <name type="scientific">Olea europaea subsp. europaea</name>
    <dbReference type="NCBI Taxonomy" id="158383"/>
    <lineage>
        <taxon>Eukaryota</taxon>
        <taxon>Viridiplantae</taxon>
        <taxon>Streptophyta</taxon>
        <taxon>Embryophyta</taxon>
        <taxon>Tracheophyta</taxon>
        <taxon>Spermatophyta</taxon>
        <taxon>Magnoliopsida</taxon>
        <taxon>eudicotyledons</taxon>
        <taxon>Gunneridae</taxon>
        <taxon>Pentapetalae</taxon>
        <taxon>asterids</taxon>
        <taxon>lamiids</taxon>
        <taxon>Lamiales</taxon>
        <taxon>Oleaceae</taxon>
        <taxon>Oleeae</taxon>
        <taxon>Olea</taxon>
    </lineage>
</organism>
<comment type="caution">
    <text evidence="1">The sequence shown here is derived from an EMBL/GenBank/DDBJ whole genome shotgun (WGS) entry which is preliminary data.</text>
</comment>
<dbReference type="EMBL" id="CACTIH010009314">
    <property type="protein sequence ID" value="CAA3029507.1"/>
    <property type="molecule type" value="Genomic_DNA"/>
</dbReference>
<name>A0A8S0VIK0_OLEEU</name>
<evidence type="ECO:0000313" key="2">
    <source>
        <dbReference type="Proteomes" id="UP000594638"/>
    </source>
</evidence>
<dbReference type="AlphaFoldDB" id="A0A8S0VIK0"/>
<feature type="non-terminal residue" evidence="1">
    <location>
        <position position="85"/>
    </location>
</feature>
<keyword evidence="2" id="KW-1185">Reference proteome</keyword>
<dbReference type="Proteomes" id="UP000594638">
    <property type="component" value="Unassembled WGS sequence"/>
</dbReference>
<sequence>ERQQVPCPISISGSGQSDLHLGQVRLHLRLINPALSPAVAVQSPPSTGPATSPVVGAETAGGVETASADGNRRLVLWEGFGCNGL</sequence>
<dbReference type="Gramene" id="OE9A057167T1">
    <property type="protein sequence ID" value="OE9A057167C1"/>
    <property type="gene ID" value="OE9A057167"/>
</dbReference>
<proteinExistence type="predicted"/>
<reference evidence="1 2" key="1">
    <citation type="submission" date="2019-12" db="EMBL/GenBank/DDBJ databases">
        <authorList>
            <person name="Alioto T."/>
            <person name="Alioto T."/>
            <person name="Gomez Garrido J."/>
        </authorList>
    </citation>
    <scope>NUCLEOTIDE SEQUENCE [LARGE SCALE GENOMIC DNA]</scope>
</reference>
<evidence type="ECO:0000313" key="1">
    <source>
        <dbReference type="EMBL" id="CAA3029507.1"/>
    </source>
</evidence>
<gene>
    <name evidence="1" type="ORF">OLEA9_A057167</name>
</gene>
<protein>
    <submittedName>
        <fullName evidence="1">Uncharacterized protein</fullName>
    </submittedName>
</protein>
<accession>A0A8S0VIK0</accession>